<evidence type="ECO:0000256" key="1">
    <source>
        <dbReference type="SAM" id="SignalP"/>
    </source>
</evidence>
<dbReference type="AlphaFoldDB" id="A0A239PMK1"/>
<dbReference type="GO" id="GO:0016788">
    <property type="term" value="F:hydrolase activity, acting on ester bonds"/>
    <property type="evidence" value="ECO:0007669"/>
    <property type="project" value="UniProtKB-ARBA"/>
</dbReference>
<sequence>MTTDSLTRRHVMAVIAAGCALPLCSAAWAGESLRAVLRPDATIAFSGHSMIAAIFPDDDHAYNAGVDFPTLWSGPTHFDFIGWSSNAKRWRAHGYARSGSYDRLVLTEMGDMERGLPDPASPQGRHNLQYLYWFAMTAIAKGAEPVLFMPWSPRQPDLDAQAMSVLHYERQWLEQHTGHPIWVIPAGLFARAAREHYDNDDALFVDAVHWRPDSAVPTGLAYLTYQFFAQRRVPRVTLFPEMEELAWQVLQDYRWAGFGGTEAVPALQIEDPLPEPAALPAEG</sequence>
<accession>A0A239PMK1</accession>
<gene>
    <name evidence="2" type="ORF">SAMN05444959_10263</name>
</gene>
<dbReference type="OrthoDB" id="7779079at2"/>
<dbReference type="RefSeq" id="WP_089342934.1">
    <property type="nucleotide sequence ID" value="NZ_CP067129.1"/>
</dbReference>
<reference evidence="2 3" key="1">
    <citation type="submission" date="2017-07" db="EMBL/GenBank/DDBJ databases">
        <authorList>
            <person name="Sun Z.S."/>
            <person name="Albrecht U."/>
            <person name="Echele G."/>
            <person name="Lee C.C."/>
        </authorList>
    </citation>
    <scope>NUCLEOTIDE SEQUENCE [LARGE SCALE GENOMIC DNA]</scope>
    <source>
        <strain evidence="2 3">DSM 14827</strain>
    </source>
</reference>
<protein>
    <submittedName>
        <fullName evidence="2">Uncharacterized protein</fullName>
    </submittedName>
</protein>
<proteinExistence type="predicted"/>
<keyword evidence="3" id="KW-1185">Reference proteome</keyword>
<feature type="chain" id="PRO_5012241204" evidence="1">
    <location>
        <begin position="30"/>
        <end position="283"/>
    </location>
</feature>
<feature type="signal peptide" evidence="1">
    <location>
        <begin position="1"/>
        <end position="29"/>
    </location>
</feature>
<name>A0A239PMK1_9RHOB</name>
<keyword evidence="1" id="KW-0732">Signal</keyword>
<organism evidence="2 3">
    <name type="scientific">Paracoccus seriniphilus</name>
    <dbReference type="NCBI Taxonomy" id="184748"/>
    <lineage>
        <taxon>Bacteria</taxon>
        <taxon>Pseudomonadati</taxon>
        <taxon>Pseudomonadota</taxon>
        <taxon>Alphaproteobacteria</taxon>
        <taxon>Rhodobacterales</taxon>
        <taxon>Paracoccaceae</taxon>
        <taxon>Paracoccus</taxon>
    </lineage>
</organism>
<evidence type="ECO:0000313" key="2">
    <source>
        <dbReference type="EMBL" id="SNT71555.1"/>
    </source>
</evidence>
<dbReference type="Proteomes" id="UP000198307">
    <property type="component" value="Unassembled WGS sequence"/>
</dbReference>
<dbReference type="InterPro" id="IPR006311">
    <property type="entry name" value="TAT_signal"/>
</dbReference>
<dbReference type="InterPro" id="IPR036514">
    <property type="entry name" value="SGNH_hydro_sf"/>
</dbReference>
<dbReference type="PROSITE" id="PS51318">
    <property type="entry name" value="TAT"/>
    <property type="match status" value="1"/>
</dbReference>
<dbReference type="EMBL" id="FZQB01000002">
    <property type="protein sequence ID" value="SNT71555.1"/>
    <property type="molecule type" value="Genomic_DNA"/>
</dbReference>
<evidence type="ECO:0000313" key="3">
    <source>
        <dbReference type="Proteomes" id="UP000198307"/>
    </source>
</evidence>
<dbReference type="Gene3D" id="3.40.50.1110">
    <property type="entry name" value="SGNH hydrolase"/>
    <property type="match status" value="1"/>
</dbReference>